<evidence type="ECO:0000256" key="6">
    <source>
        <dbReference type="ARBA" id="ARBA00022692"/>
    </source>
</evidence>
<evidence type="ECO:0000259" key="14">
    <source>
        <dbReference type="PROSITE" id="PS50192"/>
    </source>
</evidence>
<keyword evidence="6 12" id="KW-0812">Transmembrane</keyword>
<dbReference type="CDD" id="cd06225">
    <property type="entry name" value="HAMP"/>
    <property type="match status" value="1"/>
</dbReference>
<dbReference type="OrthoDB" id="2489132at2"/>
<dbReference type="PROSITE" id="PS50192">
    <property type="entry name" value="T_SNARE"/>
    <property type="match status" value="1"/>
</dbReference>
<evidence type="ECO:0000256" key="7">
    <source>
        <dbReference type="ARBA" id="ARBA00022989"/>
    </source>
</evidence>
<dbReference type="GO" id="GO:0007165">
    <property type="term" value="P:signal transduction"/>
    <property type="evidence" value="ECO:0007669"/>
    <property type="project" value="UniProtKB-KW"/>
</dbReference>
<dbReference type="SUPFAM" id="SSF58104">
    <property type="entry name" value="Methyl-accepting chemotaxis protein (MCP) signaling domain"/>
    <property type="match status" value="1"/>
</dbReference>
<dbReference type="FunFam" id="1.10.287.950:FF:000001">
    <property type="entry name" value="Methyl-accepting chemotaxis sensory transducer"/>
    <property type="match status" value="1"/>
</dbReference>
<reference evidence="16 17" key="1">
    <citation type="submission" date="2016-01" db="EMBL/GenBank/DDBJ databases">
        <title>Annotation of Pseudomonas oryzihabitans USDA-ARS-USMARC-56511.</title>
        <authorList>
            <person name="Harhay G.P."/>
            <person name="Harhay D.M."/>
            <person name="Smith T.P.L."/>
            <person name="Bono J.L."/>
            <person name="Heaton M.P."/>
            <person name="Clawson M.L."/>
            <person name="Chitko-Mckown C.G."/>
            <person name="Capik S.F."/>
            <person name="DeDonder K.D."/>
            <person name="Apley M.D."/>
            <person name="Lubbers B.V."/>
            <person name="White B.J."/>
            <person name="Larson R.L."/>
        </authorList>
    </citation>
    <scope>NUCLEOTIDE SEQUENCE [LARGE SCALE GENOMIC DNA]</scope>
    <source>
        <strain evidence="16 17">USDA-ARS-USMARC-56511</strain>
    </source>
</reference>
<evidence type="ECO:0000256" key="4">
    <source>
        <dbReference type="ARBA" id="ARBA00022500"/>
    </source>
</evidence>
<dbReference type="GO" id="GO:0005886">
    <property type="term" value="C:plasma membrane"/>
    <property type="evidence" value="ECO:0007669"/>
    <property type="project" value="UniProtKB-SubCell"/>
</dbReference>
<dbReference type="InterPro" id="IPR004090">
    <property type="entry name" value="Chemotax_Me-accpt_rcpt"/>
</dbReference>
<dbReference type="PANTHER" id="PTHR32089:SF119">
    <property type="entry name" value="METHYL-ACCEPTING CHEMOTAXIS PROTEIN CTPL"/>
    <property type="match status" value="1"/>
</dbReference>
<evidence type="ECO:0000256" key="10">
    <source>
        <dbReference type="ARBA" id="ARBA00029447"/>
    </source>
</evidence>
<keyword evidence="7 12" id="KW-1133">Transmembrane helix</keyword>
<dbReference type="SMART" id="SM00304">
    <property type="entry name" value="HAMP"/>
    <property type="match status" value="2"/>
</dbReference>
<dbReference type="AlphaFoldDB" id="A0A0U4NYK9"/>
<dbReference type="InterPro" id="IPR000727">
    <property type="entry name" value="T_SNARE_dom"/>
</dbReference>
<evidence type="ECO:0000259" key="13">
    <source>
        <dbReference type="PROSITE" id="PS50111"/>
    </source>
</evidence>
<dbReference type="GO" id="GO:0006935">
    <property type="term" value="P:chemotaxis"/>
    <property type="evidence" value="ECO:0007669"/>
    <property type="project" value="UniProtKB-KW"/>
</dbReference>
<dbReference type="PROSITE" id="PS50111">
    <property type="entry name" value="CHEMOTAXIS_TRANSDUC_2"/>
    <property type="match status" value="1"/>
</dbReference>
<comment type="subcellular location">
    <subcellularLocation>
        <location evidence="1">Cell inner membrane</location>
        <topology evidence="1">Multi-pass membrane protein</topology>
    </subcellularLocation>
</comment>
<evidence type="ECO:0000256" key="9">
    <source>
        <dbReference type="ARBA" id="ARBA00023224"/>
    </source>
</evidence>
<dbReference type="Pfam" id="PF00672">
    <property type="entry name" value="HAMP"/>
    <property type="match status" value="1"/>
</dbReference>
<evidence type="ECO:0000313" key="17">
    <source>
        <dbReference type="Proteomes" id="UP000064137"/>
    </source>
</evidence>
<dbReference type="GO" id="GO:0004888">
    <property type="term" value="F:transmembrane signaling receptor activity"/>
    <property type="evidence" value="ECO:0007669"/>
    <property type="project" value="InterPro"/>
</dbReference>
<feature type="transmembrane region" description="Helical" evidence="12">
    <location>
        <begin position="355"/>
        <end position="376"/>
    </location>
</feature>
<evidence type="ECO:0000259" key="15">
    <source>
        <dbReference type="PROSITE" id="PS50885"/>
    </source>
</evidence>
<evidence type="ECO:0000256" key="8">
    <source>
        <dbReference type="ARBA" id="ARBA00023136"/>
    </source>
</evidence>
<organism evidence="16 17">
    <name type="scientific">Pseudomonas oryzihabitans</name>
    <dbReference type="NCBI Taxonomy" id="47885"/>
    <lineage>
        <taxon>Bacteria</taxon>
        <taxon>Pseudomonadati</taxon>
        <taxon>Pseudomonadota</taxon>
        <taxon>Gammaproteobacteria</taxon>
        <taxon>Pseudomonadales</taxon>
        <taxon>Pseudomonadaceae</taxon>
        <taxon>Pseudomonas</taxon>
    </lineage>
</organism>
<accession>A0A0U4NYK9</accession>
<dbReference type="Proteomes" id="UP000064137">
    <property type="component" value="Chromosome"/>
</dbReference>
<dbReference type="InterPro" id="IPR003660">
    <property type="entry name" value="HAMP_dom"/>
</dbReference>
<proteinExistence type="inferred from homology"/>
<feature type="domain" description="T-SNARE coiled-coil homology" evidence="14">
    <location>
        <begin position="624"/>
        <end position="686"/>
    </location>
</feature>
<evidence type="ECO:0000256" key="2">
    <source>
        <dbReference type="ARBA" id="ARBA00022475"/>
    </source>
</evidence>
<dbReference type="InterPro" id="IPR004089">
    <property type="entry name" value="MCPsignal_dom"/>
</dbReference>
<dbReference type="PRINTS" id="PR00260">
    <property type="entry name" value="CHEMTRNSDUCR"/>
</dbReference>
<dbReference type="EMBL" id="CP013987">
    <property type="protein sequence ID" value="ALZ83310.1"/>
    <property type="molecule type" value="Genomic_DNA"/>
</dbReference>
<evidence type="ECO:0000256" key="3">
    <source>
        <dbReference type="ARBA" id="ARBA00022481"/>
    </source>
</evidence>
<dbReference type="CDD" id="cd11386">
    <property type="entry name" value="MCP_signal"/>
    <property type="match status" value="1"/>
</dbReference>
<evidence type="ECO:0000256" key="11">
    <source>
        <dbReference type="PROSITE-ProRule" id="PRU00284"/>
    </source>
</evidence>
<dbReference type="Gene3D" id="1.10.287.950">
    <property type="entry name" value="Methyl-accepting chemotaxis protein"/>
    <property type="match status" value="1"/>
</dbReference>
<dbReference type="SMART" id="SM00283">
    <property type="entry name" value="MA"/>
    <property type="match status" value="1"/>
</dbReference>
<dbReference type="KEGG" id="por:APT59_03515"/>
<evidence type="ECO:0000313" key="16">
    <source>
        <dbReference type="EMBL" id="ALZ83310.1"/>
    </source>
</evidence>
<protein>
    <submittedName>
        <fullName evidence="16">Chemotaxis protein</fullName>
    </submittedName>
</protein>
<dbReference type="CDD" id="cd12913">
    <property type="entry name" value="PDC1_MCP_like"/>
    <property type="match status" value="1"/>
</dbReference>
<keyword evidence="9 11" id="KW-0807">Transducer</keyword>
<comment type="similarity">
    <text evidence="10">Belongs to the methyl-accepting chemotaxis (MCP) protein family.</text>
</comment>
<evidence type="ECO:0000256" key="5">
    <source>
        <dbReference type="ARBA" id="ARBA00022519"/>
    </source>
</evidence>
<keyword evidence="2" id="KW-1003">Cell membrane</keyword>
<keyword evidence="3" id="KW-0488">Methylation</keyword>
<dbReference type="Gene3D" id="3.30.450.20">
    <property type="entry name" value="PAS domain"/>
    <property type="match status" value="1"/>
</dbReference>
<name>A0A0U4NYK9_9PSED</name>
<dbReference type="PROSITE" id="PS50885">
    <property type="entry name" value="HAMP"/>
    <property type="match status" value="1"/>
</dbReference>
<evidence type="ECO:0000256" key="1">
    <source>
        <dbReference type="ARBA" id="ARBA00004429"/>
    </source>
</evidence>
<keyword evidence="5" id="KW-0997">Cell inner membrane</keyword>
<dbReference type="Pfam" id="PF00015">
    <property type="entry name" value="MCPsignal"/>
    <property type="match status" value="1"/>
</dbReference>
<sequence>MSSRSIRTSITLLAGACILVVVIALIAYTLLAGQRTRTLVDTHTEALAANAAEAQLTAEAEAVGNQLQRQLDVPLQLANQLAQLNVAMGSGGDQQVDLDRQSLVRLLGQTLKRQPGLLSLYTVWEPNAIDGQDERHRGDAAAGYDEQGRFTPWWHKTLDGDVTVEPIGPTVESQTRLPSGVREGEYYLCPRESRTTCVLDPMPDTVNEQQVLIASFNVPILVGGAFKGVVGADVPLDFIQRQLVKANGRLYGGVGRMALVAGKGTLVAYTADAAQLGKPAEPVLGATLAGLKDLGEGVTRRFDAKSERYQVYLPLRFTGDDRQVWTLIIELPREAVLADLYSLKETLGTQRHQDVIGMLLVGLAVAGAGLLVLWLISLRIARPLRQMVAMLDAIGQGDGDLTQRLATDRRDEVGAMAGGFNSFLASLQNLIGQLVRSVGEVATAADHTSHIAQRTRDGVERQLQEIDQLATAMQEMTATAQDVAGNAGRAARAATEADGAVNEGQRLVQQNVASSTALAQEIERAVDQVRRVAEDSENIGSILTTINGIAEQTNLLALNAAIEAARAGEQGRGFAVVADEVRNLAQKTQVATGEIQAMIQRLQQGTREAVTVMQSSGAQTSTQVAQTEATRRALDTILAAVSEITTMNLQIASAAEEQSAVAEDINRNVVNIGQSAQAVHGEADSASRAGQQLRELAEQQRQLAGRFRV</sequence>
<keyword evidence="8 12" id="KW-0472">Membrane</keyword>
<gene>
    <name evidence="16" type="ORF">APT59_03515</name>
</gene>
<feature type="domain" description="HAMP" evidence="15">
    <location>
        <begin position="378"/>
        <end position="432"/>
    </location>
</feature>
<feature type="domain" description="Methyl-accepting transducer" evidence="13">
    <location>
        <begin position="437"/>
        <end position="673"/>
    </location>
</feature>
<keyword evidence="4" id="KW-0145">Chemotaxis</keyword>
<evidence type="ECO:0000256" key="12">
    <source>
        <dbReference type="SAM" id="Phobius"/>
    </source>
</evidence>
<feature type="transmembrane region" description="Helical" evidence="12">
    <location>
        <begin position="12"/>
        <end position="31"/>
    </location>
</feature>
<dbReference type="PANTHER" id="PTHR32089">
    <property type="entry name" value="METHYL-ACCEPTING CHEMOTAXIS PROTEIN MCPB"/>
    <property type="match status" value="1"/>
</dbReference>